<dbReference type="EC" id="3.1.1.-" evidence="3"/>
<dbReference type="Proteomes" id="UP001239462">
    <property type="component" value="Unassembled WGS sequence"/>
</dbReference>
<dbReference type="SUPFAM" id="SSF53474">
    <property type="entry name" value="alpha/beta-Hydrolases"/>
    <property type="match status" value="1"/>
</dbReference>
<dbReference type="Pfam" id="PF01764">
    <property type="entry name" value="Lipase_3"/>
    <property type="match status" value="1"/>
</dbReference>
<comment type="caution">
    <text evidence="3">The sequence shown here is derived from an EMBL/GenBank/DDBJ whole genome shotgun (WGS) entry which is preliminary data.</text>
</comment>
<dbReference type="Gene3D" id="3.40.50.1820">
    <property type="entry name" value="alpha/beta hydrolase"/>
    <property type="match status" value="1"/>
</dbReference>
<dbReference type="InterPro" id="IPR029058">
    <property type="entry name" value="AB_hydrolase_fold"/>
</dbReference>
<feature type="region of interest" description="Disordered" evidence="1">
    <location>
        <begin position="285"/>
        <end position="306"/>
    </location>
</feature>
<dbReference type="InterPro" id="IPR002921">
    <property type="entry name" value="Fungal_lipase-type"/>
</dbReference>
<name>A0ABT7PQM2_9BACT</name>
<evidence type="ECO:0000259" key="2">
    <source>
        <dbReference type="Pfam" id="PF01764"/>
    </source>
</evidence>
<dbReference type="CDD" id="cd00519">
    <property type="entry name" value="Lipase_3"/>
    <property type="match status" value="1"/>
</dbReference>
<proteinExistence type="predicted"/>
<evidence type="ECO:0000313" key="3">
    <source>
        <dbReference type="EMBL" id="MDM4018771.1"/>
    </source>
</evidence>
<dbReference type="EMBL" id="JASZZN010000026">
    <property type="protein sequence ID" value="MDM4018771.1"/>
    <property type="molecule type" value="Genomic_DNA"/>
</dbReference>
<evidence type="ECO:0000313" key="4">
    <source>
        <dbReference type="Proteomes" id="UP001239462"/>
    </source>
</evidence>
<dbReference type="RefSeq" id="WP_230775253.1">
    <property type="nucleotide sequence ID" value="NZ_JAJMQV010000063.1"/>
</dbReference>
<organism evidence="3 4">
    <name type="scientific">Roseiconus lacunae</name>
    <dbReference type="NCBI Taxonomy" id="2605694"/>
    <lineage>
        <taxon>Bacteria</taxon>
        <taxon>Pseudomonadati</taxon>
        <taxon>Planctomycetota</taxon>
        <taxon>Planctomycetia</taxon>
        <taxon>Pirellulales</taxon>
        <taxon>Pirellulaceae</taxon>
        <taxon>Roseiconus</taxon>
    </lineage>
</organism>
<protein>
    <submittedName>
        <fullName evidence="3">Lipase family protein</fullName>
        <ecNumber evidence="3">3.1.1.-</ecNumber>
    </submittedName>
</protein>
<gene>
    <name evidence="3" type="ORF">QTN89_25180</name>
</gene>
<dbReference type="PANTHER" id="PTHR45856">
    <property type="entry name" value="ALPHA/BETA-HYDROLASES SUPERFAMILY PROTEIN"/>
    <property type="match status" value="1"/>
</dbReference>
<dbReference type="InterPro" id="IPR051218">
    <property type="entry name" value="Sec_MonoDiacylglyc_Lipase"/>
</dbReference>
<keyword evidence="3" id="KW-0378">Hydrolase</keyword>
<evidence type="ECO:0000256" key="1">
    <source>
        <dbReference type="SAM" id="MobiDB-lite"/>
    </source>
</evidence>
<feature type="domain" description="Fungal lipase-type" evidence="2">
    <location>
        <begin position="93"/>
        <end position="218"/>
    </location>
</feature>
<dbReference type="PANTHER" id="PTHR45856:SF24">
    <property type="entry name" value="FUNGAL LIPASE-LIKE DOMAIN-CONTAINING PROTEIN"/>
    <property type="match status" value="1"/>
</dbReference>
<sequence length="306" mass="34630">MIEKVAERIAVNSNVVHQAGEVPLLIRSSVKDTSIAELSFLRRSLLFAELAMIAYNDLTEAQAAAEIAGFDEVTFYDRDGAQAYRFRNRQDCVIACRGTEPNEWNDIKADANVGSVLAETVGRVHRGFKREVDDLWPMIETALMDNSRPLYFCGHSLGGAMATICAGRCFLSHISSNPAELFTYGSPRVGDKRYINYVTLDHYRFVNNNDIVTRVPPAFLGYRHNGAEVYFDHNGRIRKLGLVSKRRDKWRGFIRSLKRWKIDHFTDHSIHRYIEPLVEAVEKESESVESGGQAKPATAYADLDEH</sequence>
<dbReference type="GO" id="GO:0016787">
    <property type="term" value="F:hydrolase activity"/>
    <property type="evidence" value="ECO:0007669"/>
    <property type="project" value="UniProtKB-KW"/>
</dbReference>
<reference evidence="3 4" key="1">
    <citation type="submission" date="2023-06" db="EMBL/GenBank/DDBJ databases">
        <title>Roseiconus lacunae JC819 isolated from Gulf of Mannar region, Tamil Nadu.</title>
        <authorList>
            <person name="Pk S."/>
            <person name="Ch S."/>
            <person name="Ch V.R."/>
        </authorList>
    </citation>
    <scope>NUCLEOTIDE SEQUENCE [LARGE SCALE GENOMIC DNA]</scope>
    <source>
        <strain evidence="3 4">JC819</strain>
    </source>
</reference>
<accession>A0ABT7PQM2</accession>
<keyword evidence="4" id="KW-1185">Reference proteome</keyword>